<gene>
    <name evidence="1" type="ORF">SAMN05421733_11217</name>
</gene>
<dbReference type="OrthoDB" id="6700469at2"/>
<dbReference type="AlphaFoldDB" id="A0A1G6JPK6"/>
<accession>A0A1G6JPK6</accession>
<keyword evidence="2" id="KW-1185">Reference proteome</keyword>
<proteinExistence type="predicted"/>
<protein>
    <submittedName>
        <fullName evidence="1">Uncharacterized protein</fullName>
    </submittedName>
</protein>
<reference evidence="2" key="1">
    <citation type="submission" date="2016-09" db="EMBL/GenBank/DDBJ databases">
        <authorList>
            <person name="Varghese N."/>
            <person name="Submissions S."/>
        </authorList>
    </citation>
    <scope>NUCLEOTIDE SEQUENCE [LARGE SCALE GENOMIC DNA]</scope>
    <source>
        <strain evidence="2">ANC 4422</strain>
    </source>
</reference>
<sequence>MNHFVTPQLFISKQAKQLGLELIHDFCIQRTARLAFFLDVNPTFNGHQAIFIWVEHHLQANPHAELCDLHRAFTRCVPEY</sequence>
<dbReference type="EMBL" id="FMYL01000012">
    <property type="protein sequence ID" value="SDC20692.1"/>
    <property type="molecule type" value="Genomic_DNA"/>
</dbReference>
<name>A0A1G6JPK6_9GAMM</name>
<evidence type="ECO:0000313" key="2">
    <source>
        <dbReference type="Proteomes" id="UP000242501"/>
    </source>
</evidence>
<dbReference type="Proteomes" id="UP000242501">
    <property type="component" value="Unassembled WGS sequence"/>
</dbReference>
<dbReference type="RefSeq" id="WP_092749689.1">
    <property type="nucleotide sequence ID" value="NZ_FMYL01000012.1"/>
</dbReference>
<organism evidence="1 2">
    <name type="scientific">Acinetobacter boissieri</name>
    <dbReference type="NCBI Taxonomy" id="1219383"/>
    <lineage>
        <taxon>Bacteria</taxon>
        <taxon>Pseudomonadati</taxon>
        <taxon>Pseudomonadota</taxon>
        <taxon>Gammaproteobacteria</taxon>
        <taxon>Moraxellales</taxon>
        <taxon>Moraxellaceae</taxon>
        <taxon>Acinetobacter</taxon>
    </lineage>
</organism>
<evidence type="ECO:0000313" key="1">
    <source>
        <dbReference type="EMBL" id="SDC20692.1"/>
    </source>
</evidence>